<evidence type="ECO:0000256" key="1">
    <source>
        <dbReference type="SAM" id="Phobius"/>
    </source>
</evidence>
<protein>
    <submittedName>
        <fullName evidence="2">Uncharacterized protein</fullName>
    </submittedName>
</protein>
<keyword evidence="1" id="KW-0812">Transmembrane</keyword>
<dbReference type="AlphaFoldDB" id="A0AB37VBU0"/>
<dbReference type="RefSeq" id="WP_128340256.1">
    <property type="nucleotide sequence ID" value="NZ_QKPI01000108.1"/>
</dbReference>
<dbReference type="EMBL" id="QKPI01000108">
    <property type="protein sequence ID" value="RWT72185.1"/>
    <property type="molecule type" value="Genomic_DNA"/>
</dbReference>
<gene>
    <name evidence="2" type="ORF">DN595_25075</name>
</gene>
<dbReference type="Proteomes" id="UP000289016">
    <property type="component" value="Unassembled WGS sequence"/>
</dbReference>
<evidence type="ECO:0000313" key="3">
    <source>
        <dbReference type="Proteomes" id="UP000289016"/>
    </source>
</evidence>
<feature type="transmembrane region" description="Helical" evidence="1">
    <location>
        <begin position="47"/>
        <end position="68"/>
    </location>
</feature>
<proteinExistence type="predicted"/>
<reference evidence="2 3" key="1">
    <citation type="submission" date="2018-06" db="EMBL/GenBank/DDBJ databases">
        <title>Carbapenemase-producing Enterobacteriaceae present in wastewater treatment plant effluent and nearby surface waters in the US.</title>
        <authorList>
            <person name="Mathys D.A."/>
            <person name="Mollenkopf D.F."/>
            <person name="Feicht S.M."/>
            <person name="Adams R.J."/>
            <person name="Albers A.L."/>
            <person name="Grooters S.V."/>
            <person name="Stuever D.M."/>
            <person name="Daniels J.B."/>
            <person name="Wittum T.E."/>
        </authorList>
    </citation>
    <scope>NUCLEOTIDE SEQUENCE [LARGE SCALE GENOMIC DNA]</scope>
    <source>
        <strain evidence="2 3">GEO_23_Down_A</strain>
    </source>
</reference>
<accession>A0AB37VBU0</accession>
<keyword evidence="1" id="KW-1133">Transmembrane helix</keyword>
<sequence>MSIQPKYGILSPEQQAIADELLKDMSTYQPNRQELHGLTLPMPLQHYHLPALAGFLSTIFLMRVYFFYQKGLFYFLVW</sequence>
<name>A0AB37VBU0_ENTCL</name>
<evidence type="ECO:0000313" key="2">
    <source>
        <dbReference type="EMBL" id="RWT72185.1"/>
    </source>
</evidence>
<comment type="caution">
    <text evidence="2">The sequence shown here is derived from an EMBL/GenBank/DDBJ whole genome shotgun (WGS) entry which is preliminary data.</text>
</comment>
<organism evidence="2 3">
    <name type="scientific">Enterobacter cloacae</name>
    <dbReference type="NCBI Taxonomy" id="550"/>
    <lineage>
        <taxon>Bacteria</taxon>
        <taxon>Pseudomonadati</taxon>
        <taxon>Pseudomonadota</taxon>
        <taxon>Gammaproteobacteria</taxon>
        <taxon>Enterobacterales</taxon>
        <taxon>Enterobacteriaceae</taxon>
        <taxon>Enterobacter</taxon>
        <taxon>Enterobacter cloacae complex</taxon>
    </lineage>
</organism>
<keyword evidence="1" id="KW-0472">Membrane</keyword>